<comment type="caution">
    <text evidence="3">The sequence shown here is derived from an EMBL/GenBank/DDBJ whole genome shotgun (WGS) entry which is preliminary data.</text>
</comment>
<keyword evidence="1" id="KW-0472">Membrane</keyword>
<proteinExistence type="predicted"/>
<keyword evidence="4" id="KW-1185">Reference proteome</keyword>
<dbReference type="InterPro" id="IPR018649">
    <property type="entry name" value="SHOCT"/>
</dbReference>
<protein>
    <submittedName>
        <fullName evidence="3">SHOCT domain-containing protein</fullName>
    </submittedName>
</protein>
<feature type="transmembrane region" description="Helical" evidence="1">
    <location>
        <begin position="12"/>
        <end position="39"/>
    </location>
</feature>
<dbReference type="Proteomes" id="UP001597018">
    <property type="component" value="Unassembled WGS sequence"/>
</dbReference>
<dbReference type="EMBL" id="JBHTIW010000008">
    <property type="protein sequence ID" value="MFD0920659.1"/>
    <property type="molecule type" value="Genomic_DNA"/>
</dbReference>
<evidence type="ECO:0000259" key="2">
    <source>
        <dbReference type="Pfam" id="PF09851"/>
    </source>
</evidence>
<reference evidence="4" key="1">
    <citation type="journal article" date="2019" name="Int. J. Syst. Evol. Microbiol.">
        <title>The Global Catalogue of Microorganisms (GCM) 10K type strain sequencing project: providing services to taxonomists for standard genome sequencing and annotation.</title>
        <authorList>
            <consortium name="The Broad Institute Genomics Platform"/>
            <consortium name="The Broad Institute Genome Sequencing Center for Infectious Disease"/>
            <person name="Wu L."/>
            <person name="Ma J."/>
        </authorList>
    </citation>
    <scope>NUCLEOTIDE SEQUENCE [LARGE SCALE GENOMIC DNA]</scope>
    <source>
        <strain evidence="4">CCUG 56401</strain>
    </source>
</reference>
<keyword evidence="1" id="KW-1133">Transmembrane helix</keyword>
<name>A0ABW3FSE3_9PSEU</name>
<sequence length="87" mass="10075">MHYWYGYGAGIWGMAVMTVSMLLFWALIIIAIVALVRYLGRAGRDQRRTTTAQDVLAERFARGEIDEEEYRRRLRALSEHRPDGRGS</sequence>
<organism evidence="3 4">
    <name type="scientific">Saccharopolyspora rosea</name>
    <dbReference type="NCBI Taxonomy" id="524884"/>
    <lineage>
        <taxon>Bacteria</taxon>
        <taxon>Bacillati</taxon>
        <taxon>Actinomycetota</taxon>
        <taxon>Actinomycetes</taxon>
        <taxon>Pseudonocardiales</taxon>
        <taxon>Pseudonocardiaceae</taxon>
        <taxon>Saccharopolyspora</taxon>
    </lineage>
</organism>
<dbReference type="Pfam" id="PF09851">
    <property type="entry name" value="SHOCT"/>
    <property type="match status" value="1"/>
</dbReference>
<evidence type="ECO:0000313" key="4">
    <source>
        <dbReference type="Proteomes" id="UP001597018"/>
    </source>
</evidence>
<evidence type="ECO:0000313" key="3">
    <source>
        <dbReference type="EMBL" id="MFD0920659.1"/>
    </source>
</evidence>
<gene>
    <name evidence="3" type="ORF">ACFQ16_12970</name>
</gene>
<dbReference type="RefSeq" id="WP_263253766.1">
    <property type="nucleotide sequence ID" value="NZ_BAABLT010000006.1"/>
</dbReference>
<feature type="domain" description="SHOCT" evidence="2">
    <location>
        <begin position="54"/>
        <end position="77"/>
    </location>
</feature>
<accession>A0ABW3FSE3</accession>
<keyword evidence="1" id="KW-0812">Transmembrane</keyword>
<evidence type="ECO:0000256" key="1">
    <source>
        <dbReference type="SAM" id="Phobius"/>
    </source>
</evidence>